<comment type="similarity">
    <text evidence="1">Belongs to the stealth family.</text>
</comment>
<dbReference type="Pfam" id="PF11380">
    <property type="entry name" value="Stealth_CR2"/>
    <property type="match status" value="1"/>
</dbReference>
<evidence type="ECO:0000256" key="1">
    <source>
        <dbReference type="ARBA" id="ARBA00007583"/>
    </source>
</evidence>
<dbReference type="InterPro" id="IPR047141">
    <property type="entry name" value="Stealth"/>
</dbReference>
<accession>A0A6C0D9K4</accession>
<protein>
    <recommendedName>
        <fullName evidence="7">Stealth protein CR2 conserved region 2 domain-containing protein</fullName>
    </recommendedName>
</protein>
<dbReference type="PANTHER" id="PTHR24045">
    <property type="match status" value="1"/>
</dbReference>
<name>A0A6C0D9K4_9ZZZZ</name>
<dbReference type="AlphaFoldDB" id="A0A6C0D9K4"/>
<dbReference type="PANTHER" id="PTHR24045:SF0">
    <property type="entry name" value="N-ACETYLGLUCOSAMINE-1-PHOSPHOTRANSFERASE SUBUNITS ALPHA_BETA"/>
    <property type="match status" value="1"/>
</dbReference>
<feature type="domain" description="Stealth protein CR4 conserved region 4" evidence="5">
    <location>
        <begin position="289"/>
        <end position="330"/>
    </location>
</feature>
<keyword evidence="3" id="KW-0472">Membrane</keyword>
<evidence type="ECO:0000259" key="5">
    <source>
        <dbReference type="Pfam" id="PF17103"/>
    </source>
</evidence>
<evidence type="ECO:0008006" key="7">
    <source>
        <dbReference type="Google" id="ProtNLM"/>
    </source>
</evidence>
<dbReference type="GO" id="GO:0016772">
    <property type="term" value="F:transferase activity, transferring phosphorus-containing groups"/>
    <property type="evidence" value="ECO:0007669"/>
    <property type="project" value="InterPro"/>
</dbReference>
<keyword evidence="2" id="KW-0808">Transferase</keyword>
<feature type="transmembrane region" description="Helical" evidence="3">
    <location>
        <begin position="7"/>
        <end position="27"/>
    </location>
</feature>
<organism evidence="6">
    <name type="scientific">viral metagenome</name>
    <dbReference type="NCBI Taxonomy" id="1070528"/>
    <lineage>
        <taxon>unclassified sequences</taxon>
        <taxon>metagenomes</taxon>
        <taxon>organismal metagenomes</taxon>
    </lineage>
</organism>
<sequence>MKNKKIILIILSILLLVVIVFYIYNYLINEPPFPIDIVYTWKGEDINDDIRTSFNYELKYSLRSVELFAPWVNKIYILTNEPNTYPSWINKSNNKIIMINHTQTFPQPQSLYLPNKNSNAIETTIANIPNLSEHYIYFNDDVFLGNKTKYTDFFTRDGKAYVDKECKKTQNIQKDIKFNVLNIEYPDNVNSLYVHIPIPLLKSVVLEFNNKYSRYINWIRMTKTRNKRGYDICEKYQLNSPCQQIHFPIGKYMLYKNKATLKNYDDPRIQIYVGNSKRDIDKKFYELILKKPLFFCINDSEEDVKKKKKIRKKMLNFFNYYFKKKATFEL</sequence>
<evidence type="ECO:0000313" key="6">
    <source>
        <dbReference type="EMBL" id="QHT12854.1"/>
    </source>
</evidence>
<evidence type="ECO:0000256" key="2">
    <source>
        <dbReference type="ARBA" id="ARBA00022679"/>
    </source>
</evidence>
<dbReference type="Pfam" id="PF17103">
    <property type="entry name" value="Stealth_CR4"/>
    <property type="match status" value="1"/>
</dbReference>
<proteinExistence type="inferred from homology"/>
<feature type="domain" description="Stealth protein CR2 conserved region 2" evidence="4">
    <location>
        <begin position="56"/>
        <end position="159"/>
    </location>
</feature>
<keyword evidence="3" id="KW-0812">Transmembrane</keyword>
<dbReference type="EMBL" id="MN739551">
    <property type="protein sequence ID" value="QHT12854.1"/>
    <property type="molecule type" value="Genomic_DNA"/>
</dbReference>
<dbReference type="InterPro" id="IPR031356">
    <property type="entry name" value="Stealth_CR4"/>
</dbReference>
<reference evidence="6" key="1">
    <citation type="journal article" date="2020" name="Nature">
        <title>Giant virus diversity and host interactions through global metagenomics.</title>
        <authorList>
            <person name="Schulz F."/>
            <person name="Roux S."/>
            <person name="Paez-Espino D."/>
            <person name="Jungbluth S."/>
            <person name="Walsh D.A."/>
            <person name="Denef V.J."/>
            <person name="McMahon K.D."/>
            <person name="Konstantinidis K.T."/>
            <person name="Eloe-Fadrosh E.A."/>
            <person name="Kyrpides N.C."/>
            <person name="Woyke T."/>
        </authorList>
    </citation>
    <scope>NUCLEOTIDE SEQUENCE</scope>
    <source>
        <strain evidence="6">GVMAG-M-3300023174-130</strain>
    </source>
</reference>
<evidence type="ECO:0000259" key="4">
    <source>
        <dbReference type="Pfam" id="PF11380"/>
    </source>
</evidence>
<evidence type="ECO:0000256" key="3">
    <source>
        <dbReference type="SAM" id="Phobius"/>
    </source>
</evidence>
<dbReference type="InterPro" id="IPR021520">
    <property type="entry name" value="Stealth_CR2"/>
</dbReference>
<keyword evidence="3" id="KW-1133">Transmembrane helix</keyword>
<dbReference type="GO" id="GO:0005794">
    <property type="term" value="C:Golgi apparatus"/>
    <property type="evidence" value="ECO:0007669"/>
    <property type="project" value="TreeGrafter"/>
</dbReference>